<proteinExistence type="predicted"/>
<organism evidence="1 2">
    <name type="scientific">Pseudomonas fluorescens HK44</name>
    <dbReference type="NCBI Taxonomy" id="1042209"/>
    <lineage>
        <taxon>Bacteria</taxon>
        <taxon>Pseudomonadati</taxon>
        <taxon>Pseudomonadota</taxon>
        <taxon>Gammaproteobacteria</taxon>
        <taxon>Pseudomonadales</taxon>
        <taxon>Pseudomonadaceae</taxon>
        <taxon>Pseudomonas</taxon>
    </lineage>
</organism>
<reference evidence="1 2" key="1">
    <citation type="journal article" date="2011" name="J. Bacteriol.">
        <title>Draft genome sequence of the polycyclic aromatic hydrocarbon-degrading, genetically engineered bioluminescent bioreporter Pseudomonas fluorescens HK44.</title>
        <authorList>
            <person name="Chauhan A."/>
            <person name="Layton A.C."/>
            <person name="Williams D.E."/>
            <person name="Smartt A.E."/>
            <person name="Ripp S."/>
            <person name="Karpinets T.V."/>
            <person name="Brown S.D."/>
            <person name="Sayler G.S."/>
        </authorList>
    </citation>
    <scope>NUCLEOTIDE SEQUENCE [LARGE SCALE GENOMIC DNA]</scope>
    <source>
        <strain evidence="1 2">HK44</strain>
    </source>
</reference>
<evidence type="ECO:0000313" key="2">
    <source>
        <dbReference type="Proteomes" id="UP000022611"/>
    </source>
</evidence>
<accession>A0A010SM80</accession>
<sequence>MFLGRFKSKKGEIPRQATGFCFKPSEYCGARIFWLPKRFGHFSIEILEDKALEAFVETAYA</sequence>
<gene>
    <name evidence="1" type="ORF">HK44_003965</name>
</gene>
<dbReference type="EMBL" id="AFOY02000015">
    <property type="protein sequence ID" value="EXF94070.1"/>
    <property type="molecule type" value="Genomic_DNA"/>
</dbReference>
<dbReference type="AlphaFoldDB" id="A0A010SM80"/>
<evidence type="ECO:0000313" key="1">
    <source>
        <dbReference type="EMBL" id="EXF94070.1"/>
    </source>
</evidence>
<dbReference type="Proteomes" id="UP000022611">
    <property type="component" value="Unassembled WGS sequence"/>
</dbReference>
<protein>
    <submittedName>
        <fullName evidence="1">Uncharacterized protein</fullName>
    </submittedName>
</protein>
<name>A0A010SM80_PSEFL</name>
<dbReference type="HOGENOM" id="CLU_2919241_0_0_6"/>
<comment type="caution">
    <text evidence="1">The sequence shown here is derived from an EMBL/GenBank/DDBJ whole genome shotgun (WGS) entry which is preliminary data.</text>
</comment>
<dbReference type="PATRIC" id="fig|1042209.11.peg.3148"/>